<dbReference type="Pfam" id="PF02909">
    <property type="entry name" value="TetR_C_1"/>
    <property type="match status" value="1"/>
</dbReference>
<comment type="caution">
    <text evidence="6">The sequence shown here is derived from an EMBL/GenBank/DDBJ whole genome shotgun (WGS) entry which is preliminary data.</text>
</comment>
<feature type="domain" description="HTH tetR-type" evidence="5">
    <location>
        <begin position="32"/>
        <end position="92"/>
    </location>
</feature>
<dbReference type="InterPro" id="IPR009057">
    <property type="entry name" value="Homeodomain-like_sf"/>
</dbReference>
<dbReference type="InterPro" id="IPR004111">
    <property type="entry name" value="Repressor_TetR_C"/>
</dbReference>
<organism evidence="6 7">
    <name type="scientific">Phytohabitans rumicis</name>
    <dbReference type="NCBI Taxonomy" id="1076125"/>
    <lineage>
        <taxon>Bacteria</taxon>
        <taxon>Bacillati</taxon>
        <taxon>Actinomycetota</taxon>
        <taxon>Actinomycetes</taxon>
        <taxon>Micromonosporales</taxon>
        <taxon>Micromonosporaceae</taxon>
    </lineage>
</organism>
<evidence type="ECO:0000313" key="6">
    <source>
        <dbReference type="EMBL" id="GFJ94485.1"/>
    </source>
</evidence>
<reference evidence="6 7" key="2">
    <citation type="submission" date="2020-03" db="EMBL/GenBank/DDBJ databases">
        <authorList>
            <person name="Ichikawa N."/>
            <person name="Kimura A."/>
            <person name="Kitahashi Y."/>
            <person name="Uohara A."/>
        </authorList>
    </citation>
    <scope>NUCLEOTIDE SEQUENCE [LARGE SCALE GENOMIC DNA]</scope>
    <source>
        <strain evidence="6 7">NBRC 108638</strain>
    </source>
</reference>
<proteinExistence type="predicted"/>
<dbReference type="InterPro" id="IPR001647">
    <property type="entry name" value="HTH_TetR"/>
</dbReference>
<dbReference type="GO" id="GO:0000976">
    <property type="term" value="F:transcription cis-regulatory region binding"/>
    <property type="evidence" value="ECO:0007669"/>
    <property type="project" value="TreeGrafter"/>
</dbReference>
<dbReference type="Pfam" id="PF00440">
    <property type="entry name" value="TetR_N"/>
    <property type="match status" value="1"/>
</dbReference>
<dbReference type="EMBL" id="BLPG01000001">
    <property type="protein sequence ID" value="GFJ94485.1"/>
    <property type="molecule type" value="Genomic_DNA"/>
</dbReference>
<dbReference type="InterPro" id="IPR050109">
    <property type="entry name" value="HTH-type_TetR-like_transc_reg"/>
</dbReference>
<dbReference type="RefSeq" id="WP_246278374.1">
    <property type="nucleotide sequence ID" value="NZ_BAABJB010000028.1"/>
</dbReference>
<evidence type="ECO:0000256" key="1">
    <source>
        <dbReference type="ARBA" id="ARBA00023015"/>
    </source>
</evidence>
<evidence type="ECO:0000313" key="7">
    <source>
        <dbReference type="Proteomes" id="UP000482960"/>
    </source>
</evidence>
<evidence type="ECO:0000256" key="3">
    <source>
        <dbReference type="ARBA" id="ARBA00023163"/>
    </source>
</evidence>
<dbReference type="GO" id="GO:0045892">
    <property type="term" value="P:negative regulation of DNA-templated transcription"/>
    <property type="evidence" value="ECO:0007669"/>
    <property type="project" value="InterPro"/>
</dbReference>
<dbReference type="PROSITE" id="PS50977">
    <property type="entry name" value="HTH_TETR_2"/>
    <property type="match status" value="1"/>
</dbReference>
<dbReference type="Gene3D" id="1.10.10.60">
    <property type="entry name" value="Homeodomain-like"/>
    <property type="match status" value="1"/>
</dbReference>
<evidence type="ECO:0000259" key="5">
    <source>
        <dbReference type="PROSITE" id="PS50977"/>
    </source>
</evidence>
<dbReference type="InterPro" id="IPR036271">
    <property type="entry name" value="Tet_transcr_reg_TetR-rel_C_sf"/>
</dbReference>
<keyword evidence="3" id="KW-0804">Transcription</keyword>
<feature type="DNA-binding region" description="H-T-H motif" evidence="4">
    <location>
        <begin position="55"/>
        <end position="74"/>
    </location>
</feature>
<accession>A0A6V8LP27</accession>
<dbReference type="AlphaFoldDB" id="A0A6V8LP27"/>
<dbReference type="GO" id="GO:0003700">
    <property type="term" value="F:DNA-binding transcription factor activity"/>
    <property type="evidence" value="ECO:0007669"/>
    <property type="project" value="TreeGrafter"/>
</dbReference>
<name>A0A6V8LP27_9ACTN</name>
<gene>
    <name evidence="6" type="ORF">Prum_081270</name>
</gene>
<dbReference type="SUPFAM" id="SSF46689">
    <property type="entry name" value="Homeodomain-like"/>
    <property type="match status" value="1"/>
</dbReference>
<dbReference type="Proteomes" id="UP000482960">
    <property type="component" value="Unassembled WGS sequence"/>
</dbReference>
<keyword evidence="2 4" id="KW-0238">DNA-binding</keyword>
<dbReference type="SUPFAM" id="SSF48498">
    <property type="entry name" value="Tetracyclin repressor-like, C-terminal domain"/>
    <property type="match status" value="1"/>
</dbReference>
<dbReference type="PANTHER" id="PTHR30055:SF151">
    <property type="entry name" value="TRANSCRIPTIONAL REGULATORY PROTEIN"/>
    <property type="match status" value="1"/>
</dbReference>
<keyword evidence="7" id="KW-1185">Reference proteome</keyword>
<keyword evidence="1" id="KW-0805">Transcription regulation</keyword>
<evidence type="ECO:0000256" key="2">
    <source>
        <dbReference type="ARBA" id="ARBA00023125"/>
    </source>
</evidence>
<dbReference type="Gene3D" id="1.10.357.10">
    <property type="entry name" value="Tetracycline Repressor, domain 2"/>
    <property type="match status" value="1"/>
</dbReference>
<sequence>MTTEYTGGGDPKRSMELLWGIQERSRRGPKPRLSVDQITAAAIGLADRDGLAALSMRKVADRLGVTAMSLYTYVPGKAELLDLMLDRVCGETAKPDEVPGGWRARLELVARENWALYLRHPWLLHVATNRPVLGPNLIAKYDYELRAVDGTGLGAVETDMVVTLVSDYIHGAVRGALAAAEVRRRTGKTDDEWWSEYAPLLEQVFDAERYPTAARIGGEAGAEYQAASDPARAFEFGLARLLDGVAALISGR</sequence>
<reference evidence="6 7" key="1">
    <citation type="submission" date="2020-03" db="EMBL/GenBank/DDBJ databases">
        <title>Whole genome shotgun sequence of Phytohabitans rumicis NBRC 108638.</title>
        <authorList>
            <person name="Komaki H."/>
            <person name="Tamura T."/>
        </authorList>
    </citation>
    <scope>NUCLEOTIDE SEQUENCE [LARGE SCALE GENOMIC DNA]</scope>
    <source>
        <strain evidence="6 7">NBRC 108638</strain>
    </source>
</reference>
<dbReference type="PANTHER" id="PTHR30055">
    <property type="entry name" value="HTH-TYPE TRANSCRIPTIONAL REGULATOR RUTR"/>
    <property type="match status" value="1"/>
</dbReference>
<evidence type="ECO:0000256" key="4">
    <source>
        <dbReference type="PROSITE-ProRule" id="PRU00335"/>
    </source>
</evidence>
<protein>
    <submittedName>
        <fullName evidence="6">TetR family transcriptional regulator</fullName>
    </submittedName>
</protein>